<keyword evidence="1" id="KW-0472">Membrane</keyword>
<sequence length="78" mass="8726">MVSNDTVITITFGLVSIIISFASMLIAYLTLRAMPTEHDQNIDRPLENGTTFRHEHTYFLADCNTSTGSMLEESKKSV</sequence>
<name>A0A1L7XJE6_9HELO</name>
<protein>
    <submittedName>
        <fullName evidence="2">Uncharacterized protein</fullName>
    </submittedName>
</protein>
<dbReference type="EMBL" id="FJOG01000029">
    <property type="protein sequence ID" value="CZR65159.1"/>
    <property type="molecule type" value="Genomic_DNA"/>
</dbReference>
<evidence type="ECO:0000313" key="3">
    <source>
        <dbReference type="Proteomes" id="UP000184330"/>
    </source>
</evidence>
<accession>A0A1L7XJE6</accession>
<dbReference type="AlphaFoldDB" id="A0A1L7XJE6"/>
<dbReference type="OrthoDB" id="3574779at2759"/>
<feature type="transmembrane region" description="Helical" evidence="1">
    <location>
        <begin position="6"/>
        <end position="31"/>
    </location>
</feature>
<evidence type="ECO:0000256" key="1">
    <source>
        <dbReference type="SAM" id="Phobius"/>
    </source>
</evidence>
<reference evidence="2 3" key="1">
    <citation type="submission" date="2016-03" db="EMBL/GenBank/DDBJ databases">
        <authorList>
            <person name="Ploux O."/>
        </authorList>
    </citation>
    <scope>NUCLEOTIDE SEQUENCE [LARGE SCALE GENOMIC DNA]</scope>
    <source>
        <strain evidence="2 3">UAMH 11012</strain>
    </source>
</reference>
<gene>
    <name evidence="2" type="ORF">PAC_15059</name>
</gene>
<proteinExistence type="predicted"/>
<organism evidence="2 3">
    <name type="scientific">Phialocephala subalpina</name>
    <dbReference type="NCBI Taxonomy" id="576137"/>
    <lineage>
        <taxon>Eukaryota</taxon>
        <taxon>Fungi</taxon>
        <taxon>Dikarya</taxon>
        <taxon>Ascomycota</taxon>
        <taxon>Pezizomycotina</taxon>
        <taxon>Leotiomycetes</taxon>
        <taxon>Helotiales</taxon>
        <taxon>Mollisiaceae</taxon>
        <taxon>Phialocephala</taxon>
        <taxon>Phialocephala fortinii species complex</taxon>
    </lineage>
</organism>
<evidence type="ECO:0000313" key="2">
    <source>
        <dbReference type="EMBL" id="CZR65159.1"/>
    </source>
</evidence>
<keyword evidence="3" id="KW-1185">Reference proteome</keyword>
<dbReference type="Proteomes" id="UP000184330">
    <property type="component" value="Unassembled WGS sequence"/>
</dbReference>
<keyword evidence="1" id="KW-0812">Transmembrane</keyword>
<keyword evidence="1" id="KW-1133">Transmembrane helix</keyword>